<evidence type="ECO:0000313" key="7">
    <source>
        <dbReference type="EMBL" id="GGH63795.1"/>
    </source>
</evidence>
<dbReference type="NCBIfam" id="NF041756">
    <property type="entry name" value="EfeU"/>
    <property type="match status" value="1"/>
</dbReference>
<feature type="transmembrane region" description="Helical" evidence="6">
    <location>
        <begin position="17"/>
        <end position="38"/>
    </location>
</feature>
<feature type="transmembrane region" description="Helical" evidence="6">
    <location>
        <begin position="251"/>
        <end position="272"/>
    </location>
</feature>
<dbReference type="AlphaFoldDB" id="A0A917IWL7"/>
<name>A0A917IWL7_9MICC</name>
<sequence length="288" mass="30711">MAAQAILEEAKTVIANLLIGLREGLEAALVVGILIAYVRKTNRTHLLPKIWAGIACAVIISLAFGAFLTFGPNGLTFEAQEAIGGGLSIIAVGFVTWMIFWMAANSRSLSKDLSSRLDTVQESTWGVVLLAALSVGREGLETALFIWAASQAAGSGSHALLGALTGILIAIVLAWLLMRGALKLNLSKFFTWTGAFLIFVAAGVLAYGVHDLQEAAILPGLNSLAFDVSETIPPSSFIGTLLKGVFNFSPATTWLEALVWLLYVAIVLTFFIRSYRVRNRRSVAVATA</sequence>
<keyword evidence="4 6" id="KW-1133">Transmembrane helix</keyword>
<comment type="caution">
    <text evidence="7">The sequence shown here is derived from an EMBL/GenBank/DDBJ whole genome shotgun (WGS) entry which is preliminary data.</text>
</comment>
<keyword evidence="8" id="KW-1185">Reference proteome</keyword>
<keyword evidence="5 6" id="KW-0472">Membrane</keyword>
<dbReference type="InterPro" id="IPR004923">
    <property type="entry name" value="FTR1/Fip1/EfeU"/>
</dbReference>
<evidence type="ECO:0000256" key="3">
    <source>
        <dbReference type="ARBA" id="ARBA00022692"/>
    </source>
</evidence>
<dbReference type="PANTHER" id="PTHR31632">
    <property type="entry name" value="IRON TRANSPORTER FTH1"/>
    <property type="match status" value="1"/>
</dbReference>
<evidence type="ECO:0000313" key="8">
    <source>
        <dbReference type="Proteomes" id="UP000600171"/>
    </source>
</evidence>
<comment type="subcellular location">
    <subcellularLocation>
        <location evidence="1">Membrane</location>
        <topology evidence="1">Multi-pass membrane protein</topology>
    </subcellularLocation>
</comment>
<protein>
    <submittedName>
        <fullName evidence="7">Iron transporter</fullName>
    </submittedName>
</protein>
<evidence type="ECO:0000256" key="4">
    <source>
        <dbReference type="ARBA" id="ARBA00022989"/>
    </source>
</evidence>
<organism evidence="7 8">
    <name type="scientific">Rothia aerolata</name>
    <dbReference type="NCBI Taxonomy" id="1812262"/>
    <lineage>
        <taxon>Bacteria</taxon>
        <taxon>Bacillati</taxon>
        <taxon>Actinomycetota</taxon>
        <taxon>Actinomycetes</taxon>
        <taxon>Micrococcales</taxon>
        <taxon>Micrococcaceae</taxon>
        <taxon>Rothia</taxon>
    </lineage>
</organism>
<dbReference type="EMBL" id="BMDC01000002">
    <property type="protein sequence ID" value="GGH63795.1"/>
    <property type="molecule type" value="Genomic_DNA"/>
</dbReference>
<feature type="transmembrane region" description="Helical" evidence="6">
    <location>
        <begin position="82"/>
        <end position="104"/>
    </location>
</feature>
<feature type="transmembrane region" description="Helical" evidence="6">
    <location>
        <begin position="189"/>
        <end position="209"/>
    </location>
</feature>
<keyword evidence="3 6" id="KW-0812">Transmembrane</keyword>
<dbReference type="GO" id="GO:0033573">
    <property type="term" value="C:high-affinity iron permease complex"/>
    <property type="evidence" value="ECO:0007669"/>
    <property type="project" value="InterPro"/>
</dbReference>
<dbReference type="Pfam" id="PF03239">
    <property type="entry name" value="FTR1"/>
    <property type="match status" value="1"/>
</dbReference>
<gene>
    <name evidence="7" type="ORF">GCM10007359_15450</name>
</gene>
<dbReference type="PANTHER" id="PTHR31632:SF2">
    <property type="entry name" value="PLASMA MEMBRANE IRON PERMEASE"/>
    <property type="match status" value="1"/>
</dbReference>
<evidence type="ECO:0000256" key="2">
    <source>
        <dbReference type="ARBA" id="ARBA00008333"/>
    </source>
</evidence>
<comment type="similarity">
    <text evidence="2">Belongs to the oxidase-dependent Fe transporter (OFeT) (TC 9.A.10.1) family.</text>
</comment>
<dbReference type="RefSeq" id="WP_229723136.1">
    <property type="nucleotide sequence ID" value="NZ_BMDC01000002.1"/>
</dbReference>
<reference evidence="7 8" key="1">
    <citation type="journal article" date="2014" name="Int. J. Syst. Evol. Microbiol.">
        <title>Complete genome sequence of Corynebacterium casei LMG S-19264T (=DSM 44701T), isolated from a smear-ripened cheese.</title>
        <authorList>
            <consortium name="US DOE Joint Genome Institute (JGI-PGF)"/>
            <person name="Walter F."/>
            <person name="Albersmeier A."/>
            <person name="Kalinowski J."/>
            <person name="Ruckert C."/>
        </authorList>
    </citation>
    <scope>NUCLEOTIDE SEQUENCE [LARGE SCALE GENOMIC DNA]</scope>
    <source>
        <strain evidence="7 8">CCM 8669</strain>
    </source>
</reference>
<dbReference type="GO" id="GO:0015093">
    <property type="term" value="F:ferrous iron transmembrane transporter activity"/>
    <property type="evidence" value="ECO:0007669"/>
    <property type="project" value="TreeGrafter"/>
</dbReference>
<evidence type="ECO:0000256" key="1">
    <source>
        <dbReference type="ARBA" id="ARBA00004141"/>
    </source>
</evidence>
<evidence type="ECO:0000256" key="6">
    <source>
        <dbReference type="SAM" id="Phobius"/>
    </source>
</evidence>
<feature type="transmembrane region" description="Helical" evidence="6">
    <location>
        <begin position="159"/>
        <end position="177"/>
    </location>
</feature>
<accession>A0A917IWL7</accession>
<evidence type="ECO:0000256" key="5">
    <source>
        <dbReference type="ARBA" id="ARBA00023136"/>
    </source>
</evidence>
<dbReference type="Proteomes" id="UP000600171">
    <property type="component" value="Unassembled WGS sequence"/>
</dbReference>
<feature type="transmembrane region" description="Helical" evidence="6">
    <location>
        <begin position="50"/>
        <end position="70"/>
    </location>
</feature>
<proteinExistence type="inferred from homology"/>
<feature type="transmembrane region" description="Helical" evidence="6">
    <location>
        <begin position="125"/>
        <end position="147"/>
    </location>
</feature>